<name>A0ABM1M011_NICVS</name>
<dbReference type="InterPro" id="IPR051179">
    <property type="entry name" value="WD_repeat_multifunction"/>
</dbReference>
<dbReference type="PANTHER" id="PTHR19857:SF8">
    <property type="entry name" value="ANGIO-ASSOCIATED MIGRATORY CELL PROTEIN"/>
    <property type="match status" value="1"/>
</dbReference>
<feature type="repeat" description="WD" evidence="3">
    <location>
        <begin position="345"/>
        <end position="381"/>
    </location>
</feature>
<dbReference type="SUPFAM" id="SSF50978">
    <property type="entry name" value="WD40 repeat-like"/>
    <property type="match status" value="1"/>
</dbReference>
<feature type="repeat" description="WD" evidence="3">
    <location>
        <begin position="180"/>
        <end position="215"/>
    </location>
</feature>
<dbReference type="PROSITE" id="PS50294">
    <property type="entry name" value="WD_REPEATS_REGION"/>
    <property type="match status" value="4"/>
</dbReference>
<dbReference type="Proteomes" id="UP000695000">
    <property type="component" value="Unplaced"/>
</dbReference>
<dbReference type="RefSeq" id="XP_017767913.1">
    <property type="nucleotide sequence ID" value="XM_017912424.1"/>
</dbReference>
<dbReference type="InterPro" id="IPR019775">
    <property type="entry name" value="WD40_repeat_CS"/>
</dbReference>
<keyword evidence="1 3" id="KW-0853">WD repeat</keyword>
<gene>
    <name evidence="5 6" type="primary">LOC108556348</name>
</gene>
<dbReference type="CDD" id="cd00200">
    <property type="entry name" value="WD40"/>
    <property type="match status" value="1"/>
</dbReference>
<feature type="repeat" description="WD" evidence="3">
    <location>
        <begin position="99"/>
        <end position="140"/>
    </location>
</feature>
<dbReference type="InterPro" id="IPR001680">
    <property type="entry name" value="WD40_rpt"/>
</dbReference>
<feature type="repeat" description="WD" evidence="3">
    <location>
        <begin position="57"/>
        <end position="98"/>
    </location>
</feature>
<dbReference type="InterPro" id="IPR036322">
    <property type="entry name" value="WD40_repeat_dom_sf"/>
</dbReference>
<sequence length="381" mass="41826">MDEFDLPDDLKDVEVIYLQEGEEIEGMEDDDDFDVPDEIEEEEEEEADVIDLSKVSFSMHRNSVFSGELSSDGKLAITGGEDDMAYVWDTSTAELLFECTGHKDSVTHVGFNYNDELVVTGDMGGLIQVWSVKEKKLIWCYEGDDLEWLVWHQLTNIVIGGTQSGDVYVFKVPSGDCKVLPSHGYPSNCGKILPDGKKLAVGYGDGSVKLWDIKTCTTIWNCSEQDMSDVTALEINDDGSFLIACPSAKVIKIVDGKCLCTIVDKVEDEIETAVFNTQLGVVATGSLKGQLCVWDLGRQVMRHQARVECSVTVMKFRNDGKLLIGATDGAIYICDARSGLLSETLTGHKQGILSVCLCKDGKTILSTSDDGTAKIFNMKTD</sequence>
<evidence type="ECO:0000256" key="1">
    <source>
        <dbReference type="ARBA" id="ARBA00022574"/>
    </source>
</evidence>
<dbReference type="Pfam" id="PF00400">
    <property type="entry name" value="WD40"/>
    <property type="match status" value="4"/>
</dbReference>
<keyword evidence="2" id="KW-0677">Repeat</keyword>
<evidence type="ECO:0000313" key="5">
    <source>
        <dbReference type="RefSeq" id="XP_017767911.1"/>
    </source>
</evidence>
<dbReference type="PROSITE" id="PS50082">
    <property type="entry name" value="WD_REPEATS_2"/>
    <property type="match status" value="4"/>
</dbReference>
<dbReference type="InterPro" id="IPR015943">
    <property type="entry name" value="WD40/YVTN_repeat-like_dom_sf"/>
</dbReference>
<dbReference type="RefSeq" id="XP_017767911.1">
    <property type="nucleotide sequence ID" value="XM_017912422.1"/>
</dbReference>
<dbReference type="PROSITE" id="PS00678">
    <property type="entry name" value="WD_REPEATS_1"/>
    <property type="match status" value="1"/>
</dbReference>
<keyword evidence="4" id="KW-1185">Reference proteome</keyword>
<dbReference type="PANTHER" id="PTHR19857">
    <property type="entry name" value="MITOCHONDRIAL DIVISION PROTEIN 1-RELATED"/>
    <property type="match status" value="1"/>
</dbReference>
<evidence type="ECO:0000313" key="4">
    <source>
        <dbReference type="Proteomes" id="UP000695000"/>
    </source>
</evidence>
<organism evidence="4 5">
    <name type="scientific">Nicrophorus vespilloides</name>
    <name type="common">Boreal carrion beetle</name>
    <dbReference type="NCBI Taxonomy" id="110193"/>
    <lineage>
        <taxon>Eukaryota</taxon>
        <taxon>Metazoa</taxon>
        <taxon>Ecdysozoa</taxon>
        <taxon>Arthropoda</taxon>
        <taxon>Hexapoda</taxon>
        <taxon>Insecta</taxon>
        <taxon>Pterygota</taxon>
        <taxon>Neoptera</taxon>
        <taxon>Endopterygota</taxon>
        <taxon>Coleoptera</taxon>
        <taxon>Polyphaga</taxon>
        <taxon>Staphyliniformia</taxon>
        <taxon>Silphidae</taxon>
        <taxon>Nicrophorinae</taxon>
        <taxon>Nicrophorus</taxon>
    </lineage>
</organism>
<evidence type="ECO:0000256" key="2">
    <source>
        <dbReference type="ARBA" id="ARBA00022737"/>
    </source>
</evidence>
<proteinExistence type="predicted"/>
<accession>A0ABM1M011</accession>
<dbReference type="Gene3D" id="2.130.10.10">
    <property type="entry name" value="YVTN repeat-like/Quinoprotein amine dehydrogenase"/>
    <property type="match status" value="1"/>
</dbReference>
<evidence type="ECO:0000256" key="3">
    <source>
        <dbReference type="PROSITE-ProRule" id="PRU00221"/>
    </source>
</evidence>
<evidence type="ECO:0000313" key="6">
    <source>
        <dbReference type="RefSeq" id="XP_017767913.1"/>
    </source>
</evidence>
<dbReference type="GeneID" id="108556348"/>
<protein>
    <submittedName>
        <fullName evidence="5 6">Angio-associated migratory cell protein</fullName>
    </submittedName>
</protein>
<reference evidence="5 6" key="1">
    <citation type="submission" date="2025-05" db="UniProtKB">
        <authorList>
            <consortium name="RefSeq"/>
        </authorList>
    </citation>
    <scope>IDENTIFICATION</scope>
    <source>
        <tissue evidence="5 6">Whole Larva</tissue>
    </source>
</reference>
<dbReference type="SMART" id="SM00320">
    <property type="entry name" value="WD40"/>
    <property type="match status" value="8"/>
</dbReference>